<keyword evidence="5" id="KW-0812">Transmembrane</keyword>
<dbReference type="Gene3D" id="1.20.1600.10">
    <property type="entry name" value="Outer membrane efflux proteins (OEP)"/>
    <property type="match status" value="1"/>
</dbReference>
<dbReference type="InterPro" id="IPR051906">
    <property type="entry name" value="TolC-like"/>
</dbReference>
<name>A0A246FMS2_9BACT</name>
<dbReference type="OrthoDB" id="9811587at2"/>
<evidence type="ECO:0000313" key="8">
    <source>
        <dbReference type="EMBL" id="OWP64022.1"/>
    </source>
</evidence>
<dbReference type="GO" id="GO:1990281">
    <property type="term" value="C:efflux pump complex"/>
    <property type="evidence" value="ECO:0007669"/>
    <property type="project" value="TreeGrafter"/>
</dbReference>
<evidence type="ECO:0000256" key="6">
    <source>
        <dbReference type="ARBA" id="ARBA00023136"/>
    </source>
</evidence>
<dbReference type="PANTHER" id="PTHR30026:SF20">
    <property type="entry name" value="OUTER MEMBRANE PROTEIN TOLC"/>
    <property type="match status" value="1"/>
</dbReference>
<dbReference type="SUPFAM" id="SSF56954">
    <property type="entry name" value="Outer membrane efflux proteins (OEP)"/>
    <property type="match status" value="1"/>
</dbReference>
<dbReference type="Proteomes" id="UP000197277">
    <property type="component" value="Unassembled WGS sequence"/>
</dbReference>
<organism evidence="8 9">
    <name type="scientific">Hymenobacter amundsenii</name>
    <dbReference type="NCBI Taxonomy" id="2006685"/>
    <lineage>
        <taxon>Bacteria</taxon>
        <taxon>Pseudomonadati</taxon>
        <taxon>Bacteroidota</taxon>
        <taxon>Cytophagia</taxon>
        <taxon>Cytophagales</taxon>
        <taxon>Hymenobacteraceae</taxon>
        <taxon>Hymenobacter</taxon>
    </lineage>
</organism>
<gene>
    <name evidence="8" type="ORF">CDA63_06040</name>
</gene>
<dbReference type="GO" id="GO:0015562">
    <property type="term" value="F:efflux transmembrane transporter activity"/>
    <property type="evidence" value="ECO:0007669"/>
    <property type="project" value="InterPro"/>
</dbReference>
<accession>A0A246FMS2</accession>
<evidence type="ECO:0000256" key="5">
    <source>
        <dbReference type="ARBA" id="ARBA00022692"/>
    </source>
</evidence>
<dbReference type="EMBL" id="NIRR01000006">
    <property type="protein sequence ID" value="OWP64022.1"/>
    <property type="molecule type" value="Genomic_DNA"/>
</dbReference>
<evidence type="ECO:0000313" key="9">
    <source>
        <dbReference type="Proteomes" id="UP000197277"/>
    </source>
</evidence>
<evidence type="ECO:0000256" key="2">
    <source>
        <dbReference type="ARBA" id="ARBA00007613"/>
    </source>
</evidence>
<evidence type="ECO:0000256" key="7">
    <source>
        <dbReference type="ARBA" id="ARBA00023237"/>
    </source>
</evidence>
<reference evidence="8 9" key="1">
    <citation type="submission" date="2017-06" db="EMBL/GenBank/DDBJ databases">
        <title>Hymenobacter amundsenii sp. nov. isolated from regoliths in Antarctica.</title>
        <authorList>
            <person name="Sedlacek I."/>
            <person name="Kralova S."/>
            <person name="Pantucek R."/>
            <person name="Svec P."/>
            <person name="Holochova P."/>
            <person name="Stankova E."/>
            <person name="Vrbovska V."/>
            <person name="Busse H.-J."/>
        </authorList>
    </citation>
    <scope>NUCLEOTIDE SEQUENCE [LARGE SCALE GENOMIC DNA]</scope>
    <source>
        <strain evidence="8 9">CCM 8682</strain>
    </source>
</reference>
<keyword evidence="4" id="KW-1134">Transmembrane beta strand</keyword>
<proteinExistence type="inferred from homology"/>
<comment type="subcellular location">
    <subcellularLocation>
        <location evidence="1">Cell outer membrane</location>
    </subcellularLocation>
</comment>
<evidence type="ECO:0000256" key="1">
    <source>
        <dbReference type="ARBA" id="ARBA00004442"/>
    </source>
</evidence>
<keyword evidence="7" id="KW-0998">Cell outer membrane</keyword>
<keyword evidence="6" id="KW-0472">Membrane</keyword>
<dbReference type="Pfam" id="PF02321">
    <property type="entry name" value="OEP"/>
    <property type="match status" value="2"/>
</dbReference>
<dbReference type="AlphaFoldDB" id="A0A246FMS2"/>
<dbReference type="GO" id="GO:0009279">
    <property type="term" value="C:cell outer membrane"/>
    <property type="evidence" value="ECO:0007669"/>
    <property type="project" value="UniProtKB-SubCell"/>
</dbReference>
<dbReference type="GO" id="GO:0015288">
    <property type="term" value="F:porin activity"/>
    <property type="evidence" value="ECO:0007669"/>
    <property type="project" value="TreeGrafter"/>
</dbReference>
<keyword evidence="3" id="KW-0813">Transport</keyword>
<comment type="caution">
    <text evidence="8">The sequence shown here is derived from an EMBL/GenBank/DDBJ whole genome shotgun (WGS) entry which is preliminary data.</text>
</comment>
<comment type="similarity">
    <text evidence="2">Belongs to the outer membrane factor (OMF) (TC 1.B.17) family.</text>
</comment>
<dbReference type="PANTHER" id="PTHR30026">
    <property type="entry name" value="OUTER MEMBRANE PROTEIN TOLC"/>
    <property type="match status" value="1"/>
</dbReference>
<dbReference type="InterPro" id="IPR003423">
    <property type="entry name" value="OMP_efflux"/>
</dbReference>
<evidence type="ECO:0000256" key="3">
    <source>
        <dbReference type="ARBA" id="ARBA00022448"/>
    </source>
</evidence>
<protein>
    <submittedName>
        <fullName evidence="8">Transporter</fullName>
    </submittedName>
</protein>
<evidence type="ECO:0000256" key="4">
    <source>
        <dbReference type="ARBA" id="ARBA00022452"/>
    </source>
</evidence>
<keyword evidence="9" id="KW-1185">Reference proteome</keyword>
<sequence length="551" mass="60142">MGRLVDWLNAISAVTGTFNGISPGRGRAAGPRFPQAGYHLFVVYLLAMKRFYWLLSSGLLALPPAQAQTQPPVQPPAGSMAPAAAPTAPWTLPAAVEYALAHNLNVRQSQLNAQTIDAALLQSRAARLPSANLNGTQTWNYGTSVNQLTNVFQNQTTRINNFSAASQITLFSGFQLRNTIQRNVLDYEAALNDVEKARNDLSLNVASAFLQTLLAQELLRTNQVRAASTQLQVERTQKLLRAGAVAESNLLDIQAQFSTDQLNNITAENQLTLAKLQLAQYLNLDEAASGALTIATPTLSDPDESALSDVTPALLFESAQTRQPEIKASDLRVQSSIRGVDLARGAYYPRLAFGASIFTGYSSLYVRPISTGDSVQIPFPVFTADPITGLPTSTPFFALSPKQAVRAAESSTFSSQLQDNLGKSLQFTLQIPILNGLTARTNVQRAKINQQLAEVRAEQARLVLRQTIQQSYADALAAQRQYLASRQQVESLTLAYRNAEIRFNNGLLNGTEFNIAKNNLTAAESSMIQAKYSFIFRRKVLDFYQGKPITL</sequence>